<keyword evidence="4" id="KW-1185">Reference proteome</keyword>
<proteinExistence type="predicted"/>
<dbReference type="Gene3D" id="3.40.50.2300">
    <property type="match status" value="1"/>
</dbReference>
<reference evidence="3 4" key="1">
    <citation type="submission" date="2020-03" db="EMBL/GenBank/DDBJ databases">
        <title>Two novel Motilibacter sp.</title>
        <authorList>
            <person name="Liu S."/>
        </authorList>
    </citation>
    <scope>NUCLEOTIDE SEQUENCE [LARGE SCALE GENOMIC DNA]</scope>
    <source>
        <strain evidence="3 4">E257</strain>
    </source>
</reference>
<comment type="caution">
    <text evidence="3">The sequence shown here is derived from an EMBL/GenBank/DDBJ whole genome shotgun (WGS) entry which is preliminary data.</text>
</comment>
<dbReference type="EMBL" id="JAANNP010000001">
    <property type="protein sequence ID" value="NHC12405.1"/>
    <property type="molecule type" value="Genomic_DNA"/>
</dbReference>
<accession>A0ABX0GRK6</accession>
<name>A0ABX0GRK6_9ACTN</name>
<protein>
    <submittedName>
        <fullName evidence="3">Response regulator transcription factor</fullName>
    </submittedName>
</protein>
<dbReference type="InterPro" id="IPR011006">
    <property type="entry name" value="CheY-like_superfamily"/>
</dbReference>
<sequence>MPEETVTVLVYSDDRTIRERVTAALGRRPARDVPRVAYVECATQPAVLESLRRGGVDLVVLDGEAVPSGGLGLCRQLKDEVYQCPPVLVLTGRPQDDWLAAWSRADAAVPHPLDPVLLADAAAKLLRTRLAGAAAR</sequence>
<feature type="domain" description="Response regulatory" evidence="2">
    <location>
        <begin position="7"/>
        <end position="126"/>
    </location>
</feature>
<keyword evidence="1" id="KW-0597">Phosphoprotein</keyword>
<organism evidence="3 4">
    <name type="scientific">Motilibacter deserti</name>
    <dbReference type="NCBI Taxonomy" id="2714956"/>
    <lineage>
        <taxon>Bacteria</taxon>
        <taxon>Bacillati</taxon>
        <taxon>Actinomycetota</taxon>
        <taxon>Actinomycetes</taxon>
        <taxon>Motilibacterales</taxon>
        <taxon>Motilibacteraceae</taxon>
        <taxon>Motilibacter</taxon>
    </lineage>
</organism>
<dbReference type="SUPFAM" id="SSF52172">
    <property type="entry name" value="CheY-like"/>
    <property type="match status" value="1"/>
</dbReference>
<feature type="modified residue" description="4-aspartylphosphate" evidence="1">
    <location>
        <position position="62"/>
    </location>
</feature>
<dbReference type="PROSITE" id="PS50110">
    <property type="entry name" value="RESPONSE_REGULATORY"/>
    <property type="match status" value="1"/>
</dbReference>
<evidence type="ECO:0000256" key="1">
    <source>
        <dbReference type="PROSITE-ProRule" id="PRU00169"/>
    </source>
</evidence>
<dbReference type="InterPro" id="IPR001789">
    <property type="entry name" value="Sig_transdc_resp-reg_receiver"/>
</dbReference>
<dbReference type="RefSeq" id="WP_166278849.1">
    <property type="nucleotide sequence ID" value="NZ_JAANNP010000001.1"/>
</dbReference>
<evidence type="ECO:0000259" key="2">
    <source>
        <dbReference type="PROSITE" id="PS50110"/>
    </source>
</evidence>
<gene>
    <name evidence="3" type="ORF">G9H71_01235</name>
</gene>
<evidence type="ECO:0000313" key="4">
    <source>
        <dbReference type="Proteomes" id="UP000800981"/>
    </source>
</evidence>
<evidence type="ECO:0000313" key="3">
    <source>
        <dbReference type="EMBL" id="NHC12405.1"/>
    </source>
</evidence>
<dbReference type="SMART" id="SM00448">
    <property type="entry name" value="REC"/>
    <property type="match status" value="1"/>
</dbReference>
<dbReference type="Proteomes" id="UP000800981">
    <property type="component" value="Unassembled WGS sequence"/>
</dbReference>